<proteinExistence type="predicted"/>
<evidence type="ECO:0000313" key="3">
    <source>
        <dbReference type="Proteomes" id="UP000317043"/>
    </source>
</evidence>
<dbReference type="EMBL" id="VFOW01000001">
    <property type="protein sequence ID" value="TQL76140.1"/>
    <property type="molecule type" value="Genomic_DNA"/>
</dbReference>
<dbReference type="AlphaFoldDB" id="A0A543AUA5"/>
<comment type="caution">
    <text evidence="2">The sequence shown here is derived from an EMBL/GenBank/DDBJ whole genome shotgun (WGS) entry which is preliminary data.</text>
</comment>
<evidence type="ECO:0000313" key="2">
    <source>
        <dbReference type="EMBL" id="TQL76140.1"/>
    </source>
</evidence>
<sequence length="91" mass="9434">MSGTVDSPPTARLGRAADPEPGRVEGATGCRIAVSHTGELLELHLTDEAMSAGHEGVTSEVLGLYDQALAKAQANAVPEPAPHGGLPRRRR</sequence>
<feature type="region of interest" description="Disordered" evidence="1">
    <location>
        <begin position="1"/>
        <end position="26"/>
    </location>
</feature>
<keyword evidence="3" id="KW-1185">Reference proteome</keyword>
<accession>A0A543AUA5</accession>
<evidence type="ECO:0008006" key="4">
    <source>
        <dbReference type="Google" id="ProtNLM"/>
    </source>
</evidence>
<dbReference type="Proteomes" id="UP000317043">
    <property type="component" value="Unassembled WGS sequence"/>
</dbReference>
<gene>
    <name evidence="2" type="ORF">FB566_1661</name>
</gene>
<dbReference type="InParanoid" id="A0A543AUA5"/>
<evidence type="ECO:0000256" key="1">
    <source>
        <dbReference type="SAM" id="MobiDB-lite"/>
    </source>
</evidence>
<name>A0A543AUA5_9ACTN</name>
<reference evidence="2 3" key="1">
    <citation type="submission" date="2019-06" db="EMBL/GenBank/DDBJ databases">
        <title>Sequencing the genomes of 1000 actinobacteria strains.</title>
        <authorList>
            <person name="Klenk H.-P."/>
        </authorList>
    </citation>
    <scope>NUCLEOTIDE SEQUENCE [LARGE SCALE GENOMIC DNA]</scope>
    <source>
        <strain evidence="2 3">DSM 45928</strain>
    </source>
</reference>
<dbReference type="RefSeq" id="WP_142037094.1">
    <property type="nucleotide sequence ID" value="NZ_JBHTGS010000001.1"/>
</dbReference>
<protein>
    <recommendedName>
        <fullName evidence="4">YbaB/EbfC DNA-binding family protein</fullName>
    </recommendedName>
</protein>
<organism evidence="2 3">
    <name type="scientific">Stackebrandtia endophytica</name>
    <dbReference type="NCBI Taxonomy" id="1496996"/>
    <lineage>
        <taxon>Bacteria</taxon>
        <taxon>Bacillati</taxon>
        <taxon>Actinomycetota</taxon>
        <taxon>Actinomycetes</taxon>
        <taxon>Glycomycetales</taxon>
        <taxon>Glycomycetaceae</taxon>
        <taxon>Stackebrandtia</taxon>
    </lineage>
</organism>